<feature type="compositionally biased region" description="Gly residues" evidence="1">
    <location>
        <begin position="546"/>
        <end position="557"/>
    </location>
</feature>
<feature type="domain" description="DUF7608" evidence="2">
    <location>
        <begin position="585"/>
        <end position="673"/>
    </location>
</feature>
<feature type="region of interest" description="Disordered" evidence="1">
    <location>
        <begin position="54"/>
        <end position="88"/>
    </location>
</feature>
<dbReference type="AlphaFoldDB" id="A0A4P9YZR7"/>
<feature type="compositionally biased region" description="Low complexity" evidence="1">
    <location>
        <begin position="121"/>
        <end position="135"/>
    </location>
</feature>
<accession>A0A4P9YZR7</accession>
<gene>
    <name evidence="3" type="ORF">SYNPS1DRAFT_29698</name>
</gene>
<dbReference type="Pfam" id="PF24581">
    <property type="entry name" value="DUF7608"/>
    <property type="match status" value="1"/>
</dbReference>
<protein>
    <recommendedName>
        <fullName evidence="2">DUF7608 domain-containing protein</fullName>
    </recommendedName>
</protein>
<name>A0A4P9YZR7_9FUNG</name>
<reference evidence="4" key="1">
    <citation type="journal article" date="2018" name="Nat. Microbiol.">
        <title>Leveraging single-cell genomics to expand the fungal tree of life.</title>
        <authorList>
            <person name="Ahrendt S.R."/>
            <person name="Quandt C.A."/>
            <person name="Ciobanu D."/>
            <person name="Clum A."/>
            <person name="Salamov A."/>
            <person name="Andreopoulos B."/>
            <person name="Cheng J.F."/>
            <person name="Woyke T."/>
            <person name="Pelin A."/>
            <person name="Henrissat B."/>
            <person name="Reynolds N.K."/>
            <person name="Benny G.L."/>
            <person name="Smith M.E."/>
            <person name="James T.Y."/>
            <person name="Grigoriev I.V."/>
        </authorList>
    </citation>
    <scope>NUCLEOTIDE SEQUENCE [LARGE SCALE GENOMIC DNA]</scope>
    <source>
        <strain evidence="4">Benny S71-1</strain>
    </source>
</reference>
<evidence type="ECO:0000313" key="3">
    <source>
        <dbReference type="EMBL" id="RKP24540.1"/>
    </source>
</evidence>
<feature type="region of interest" description="Disordered" evidence="1">
    <location>
        <begin position="541"/>
        <end position="561"/>
    </location>
</feature>
<dbReference type="InterPro" id="IPR056027">
    <property type="entry name" value="DUF7608"/>
</dbReference>
<feature type="compositionally biased region" description="Low complexity" evidence="1">
    <location>
        <begin position="61"/>
        <end position="70"/>
    </location>
</feature>
<keyword evidence="4" id="KW-1185">Reference proteome</keyword>
<feature type="region of interest" description="Disordered" evidence="1">
    <location>
        <begin position="121"/>
        <end position="161"/>
    </location>
</feature>
<feature type="compositionally biased region" description="Polar residues" evidence="1">
    <location>
        <begin position="142"/>
        <end position="157"/>
    </location>
</feature>
<dbReference type="EMBL" id="KZ990166">
    <property type="protein sequence ID" value="RKP24540.1"/>
    <property type="molecule type" value="Genomic_DNA"/>
</dbReference>
<feature type="region of interest" description="Disordered" evidence="1">
    <location>
        <begin position="685"/>
        <end position="705"/>
    </location>
</feature>
<sequence length="741" mass="80521">MHAYHAAGRRLAVRSTAMLRATSSVQAVRGAIGKPAGYYRVDGIAATRAYTSHTSRINGGPLLSSSTTDSPPHPDSTKPCADDAGLNVDNKSLPELALPSASVFAPSRSNGRRRRRYRILSYGGNDSNNNNSNNNGGNGSSATGQASSTWNGTASQLQHKHLASDDKHYMQLAVSISDQTLRRCLVKRSDHRATTATTDVHMHPASKAFCKELALALKAALRPRIDPTSYAPAMAKGAGNEASAWYAVRDHIALRPSTQHATPLLMETVQEVARELDVDVCRLDAWIMQELFDPLLPSSDELWPVYPRRAHDDTLAAMDDAFVEADVDEYDAEVEEDEEAELDEEDEGVGGEEGEEDELPGMSSATGGVAKHPSHAAYHSPYLPKELSSYSVRPFDGSMPAMLMGRQPPTIGTELLVRLARKPSVRQPTLEDKMAATFHRLFAKLTARSDLASPTRTPLLVHVTDAIDLGRTRIGQVALYALLRAIHHVRQEGGQVALVASCNDSLVFPADYDLSATFNGGAGVWDAFVPMRVPSVSSTMPIVESEGGGSDGGGGGSSEAEDVTATLDKKVTLELAHIMAKSRWTAQQQQRIADINLHNMKRMLRQRNVLSALSDNKEAIPELADELWCYDRVARVINTAVGLAEQLRDADATISDKLLVTSKEIAEAAAIVKGNASYLAMPAEEQQQQQLAKEAEEEHGAGTGHKSWQMLAMERHTQQLQRANFNVYERRLTNCLVNPGK</sequence>
<feature type="region of interest" description="Disordered" evidence="1">
    <location>
        <begin position="331"/>
        <end position="374"/>
    </location>
</feature>
<organism evidence="3 4">
    <name type="scientific">Syncephalis pseudoplumigaleata</name>
    <dbReference type="NCBI Taxonomy" id="1712513"/>
    <lineage>
        <taxon>Eukaryota</taxon>
        <taxon>Fungi</taxon>
        <taxon>Fungi incertae sedis</taxon>
        <taxon>Zoopagomycota</taxon>
        <taxon>Zoopagomycotina</taxon>
        <taxon>Zoopagomycetes</taxon>
        <taxon>Zoopagales</taxon>
        <taxon>Piptocephalidaceae</taxon>
        <taxon>Syncephalis</taxon>
    </lineage>
</organism>
<proteinExistence type="predicted"/>
<evidence type="ECO:0000313" key="4">
    <source>
        <dbReference type="Proteomes" id="UP000278143"/>
    </source>
</evidence>
<feature type="compositionally biased region" description="Acidic residues" evidence="1">
    <location>
        <begin position="331"/>
        <end position="359"/>
    </location>
</feature>
<dbReference type="Proteomes" id="UP000278143">
    <property type="component" value="Unassembled WGS sequence"/>
</dbReference>
<evidence type="ECO:0000256" key="1">
    <source>
        <dbReference type="SAM" id="MobiDB-lite"/>
    </source>
</evidence>
<evidence type="ECO:0000259" key="2">
    <source>
        <dbReference type="Pfam" id="PF24581"/>
    </source>
</evidence>